<proteinExistence type="inferred from homology"/>
<keyword evidence="1" id="KW-0255">Endonuclease</keyword>
<dbReference type="GO" id="GO:0004521">
    <property type="term" value="F:RNA endonuclease activity"/>
    <property type="evidence" value="ECO:0007669"/>
    <property type="project" value="TreeGrafter"/>
</dbReference>
<dbReference type="GO" id="GO:0003677">
    <property type="term" value="F:DNA binding"/>
    <property type="evidence" value="ECO:0007669"/>
    <property type="project" value="InterPro"/>
</dbReference>
<name>A0A1P9X0F0_9BACT</name>
<dbReference type="GO" id="GO:0016075">
    <property type="term" value="P:rRNA catabolic process"/>
    <property type="evidence" value="ECO:0007669"/>
    <property type="project" value="TreeGrafter"/>
</dbReference>
<dbReference type="AlphaFoldDB" id="A0A1P9X0F0"/>
<keyword evidence="1" id="KW-0540">Nuclease</keyword>
<dbReference type="EMBL" id="CP014263">
    <property type="protein sequence ID" value="AQG81110.1"/>
    <property type="molecule type" value="Genomic_DNA"/>
</dbReference>
<dbReference type="Gene3D" id="2.30.30.110">
    <property type="match status" value="1"/>
</dbReference>
<accession>A0A1P9X0F0</accession>
<keyword evidence="1" id="KW-0378">Hydrolase</keyword>
<dbReference type="PIRSF" id="PIRSF033490">
    <property type="entry name" value="MazF"/>
    <property type="match status" value="1"/>
</dbReference>
<keyword evidence="3" id="KW-1185">Reference proteome</keyword>
<dbReference type="Pfam" id="PF02452">
    <property type="entry name" value="PemK_toxin"/>
    <property type="match status" value="1"/>
</dbReference>
<dbReference type="Proteomes" id="UP000187941">
    <property type="component" value="Chromosome"/>
</dbReference>
<dbReference type="PANTHER" id="PTHR33988">
    <property type="entry name" value="ENDORIBONUCLEASE MAZF-RELATED"/>
    <property type="match status" value="1"/>
</dbReference>
<reference evidence="2 3" key="1">
    <citation type="submission" date="2016-01" db="EMBL/GenBank/DDBJ databases">
        <authorList>
            <person name="Oliw E.H."/>
        </authorList>
    </citation>
    <scope>NUCLEOTIDE SEQUENCE [LARGE SCALE GENOMIC DNA]</scope>
    <source>
        <strain evidence="2 3">DY10</strain>
    </source>
</reference>
<protein>
    <recommendedName>
        <fullName evidence="1">mRNA interferase</fullName>
        <ecNumber evidence="1">3.1.-.-</ecNumber>
    </recommendedName>
</protein>
<comment type="similarity">
    <text evidence="1">Belongs to the PemK/MazF family.</text>
</comment>
<dbReference type="KEGG" id="smon:AWR27_18350"/>
<evidence type="ECO:0000313" key="2">
    <source>
        <dbReference type="EMBL" id="AQG81110.1"/>
    </source>
</evidence>
<dbReference type="InterPro" id="IPR011067">
    <property type="entry name" value="Plasmid_toxin/cell-grow_inhib"/>
</dbReference>
<gene>
    <name evidence="2" type="ORF">AWR27_18350</name>
</gene>
<dbReference type="GO" id="GO:0006402">
    <property type="term" value="P:mRNA catabolic process"/>
    <property type="evidence" value="ECO:0007669"/>
    <property type="project" value="TreeGrafter"/>
</dbReference>
<evidence type="ECO:0000313" key="3">
    <source>
        <dbReference type="Proteomes" id="UP000187941"/>
    </source>
</evidence>
<organism evidence="2 3">
    <name type="scientific">Spirosoma montaniterrae</name>
    <dbReference type="NCBI Taxonomy" id="1178516"/>
    <lineage>
        <taxon>Bacteria</taxon>
        <taxon>Pseudomonadati</taxon>
        <taxon>Bacteroidota</taxon>
        <taxon>Cytophagia</taxon>
        <taxon>Cytophagales</taxon>
        <taxon>Cytophagaceae</taxon>
        <taxon>Spirosoma</taxon>
    </lineage>
</organism>
<dbReference type="PANTHER" id="PTHR33988:SF2">
    <property type="entry name" value="ENDORIBONUCLEASE MAZF"/>
    <property type="match status" value="1"/>
</dbReference>
<sequence>MDMVVKRFEVWHVNLEPTVGSEINKIRPCLIISPDTTNQFLNTVTIAALTSTRKRFPTRVNCLFNAREGQVALDQIRSVDKRRLLNRIGELDVATAKEVCQKLQELFAY</sequence>
<dbReference type="GO" id="GO:0016787">
    <property type="term" value="F:hydrolase activity"/>
    <property type="evidence" value="ECO:0007669"/>
    <property type="project" value="UniProtKB-KW"/>
</dbReference>
<dbReference type="STRING" id="1178516.AWR27_18350"/>
<dbReference type="InterPro" id="IPR003477">
    <property type="entry name" value="PemK-like"/>
</dbReference>
<dbReference type="OrthoDB" id="9808744at2"/>
<dbReference type="SUPFAM" id="SSF50118">
    <property type="entry name" value="Cell growth inhibitor/plasmid maintenance toxic component"/>
    <property type="match status" value="1"/>
</dbReference>
<dbReference type="EC" id="3.1.-.-" evidence="1"/>
<evidence type="ECO:0000256" key="1">
    <source>
        <dbReference type="PIRNR" id="PIRNR033490"/>
    </source>
</evidence>
<comment type="function">
    <text evidence="1">Toxic component of a type II toxin-antitoxin (TA) system.</text>
</comment>